<organism evidence="3 4">
    <name type="scientific">Deinococcus proteolyticus (strain ATCC 35074 / DSM 20540 / JCM 6276 / NBRC 101906 / NCIMB 13154 / VKM Ac-1939 / CCM 2703 / MRP)</name>
    <dbReference type="NCBI Taxonomy" id="693977"/>
    <lineage>
        <taxon>Bacteria</taxon>
        <taxon>Thermotogati</taxon>
        <taxon>Deinococcota</taxon>
        <taxon>Deinococci</taxon>
        <taxon>Deinococcales</taxon>
        <taxon>Deinococcaceae</taxon>
        <taxon>Deinococcus</taxon>
    </lineage>
</organism>
<dbReference type="GO" id="GO:0005506">
    <property type="term" value="F:iron ion binding"/>
    <property type="evidence" value="ECO:0007669"/>
    <property type="project" value="InterPro"/>
</dbReference>
<dbReference type="Pfam" id="PF00067">
    <property type="entry name" value="p450"/>
    <property type="match status" value="1"/>
</dbReference>
<dbReference type="PRINTS" id="PR00385">
    <property type="entry name" value="P450"/>
</dbReference>
<dbReference type="GO" id="GO:0020037">
    <property type="term" value="F:heme binding"/>
    <property type="evidence" value="ECO:0007669"/>
    <property type="project" value="InterPro"/>
</dbReference>
<dbReference type="PRINTS" id="PR00463">
    <property type="entry name" value="EP450I"/>
</dbReference>
<name>F0RME6_DEIPM</name>
<reference evidence="3 4" key="2">
    <citation type="journal article" date="2012" name="Stand. Genomic Sci.">
        <title>Complete genome sequence of the orange-red pigmented, radioresistant Deinococcus proteolyticus type strain (MRP(T)).</title>
        <authorList>
            <person name="Copeland A."/>
            <person name="Zeytun A."/>
            <person name="Yassawong M."/>
            <person name="Nolan M."/>
            <person name="Lucas S."/>
            <person name="Hammon N."/>
            <person name="Deshpande S."/>
            <person name="Cheng J.F."/>
            <person name="Han C."/>
            <person name="Tapia R."/>
            <person name="Goodwin L.A."/>
            <person name="Pitluck S."/>
            <person name="Mavromatis K."/>
            <person name="Liolios K."/>
            <person name="Pagani I."/>
            <person name="Ivanova N."/>
            <person name="Mikhailova N."/>
            <person name="Pati A."/>
            <person name="Chen A."/>
            <person name="Palaniappan K."/>
            <person name="Land M."/>
            <person name="Hauser L."/>
            <person name="Jeffries C.D."/>
            <person name="Brambilla E.M."/>
            <person name="Rohde M."/>
            <person name="Sikorski J."/>
            <person name="Pukall R."/>
            <person name="Goker M."/>
            <person name="Detter J.C."/>
            <person name="Woyke T."/>
            <person name="Bristow J."/>
            <person name="Eisen J.A."/>
            <person name="Markowitz V."/>
            <person name="Hugenholtz P."/>
            <person name="Kyrpides N.C."/>
            <person name="Klenk H.P."/>
            <person name="Lapidus A."/>
        </authorList>
    </citation>
    <scope>NUCLEOTIDE SEQUENCE [LARGE SCALE GENOMIC DNA]</scope>
    <source>
        <strain evidence="4">ATCC 35074 / DSM 20540 / JCM 6276 / NBRC 101906 / NCIMB 13154 / VKM Ac-1939 / CCM 2703 / MRP</strain>
    </source>
</reference>
<dbReference type="GO" id="GO:0004497">
    <property type="term" value="F:monooxygenase activity"/>
    <property type="evidence" value="ECO:0007669"/>
    <property type="project" value="InterPro"/>
</dbReference>
<comment type="similarity">
    <text evidence="1">Belongs to the cytochrome P450 family.</text>
</comment>
<dbReference type="AlphaFoldDB" id="F0RME6"/>
<dbReference type="CDD" id="cd00302">
    <property type="entry name" value="cytochrome_P450"/>
    <property type="match status" value="1"/>
</dbReference>
<dbReference type="KEGG" id="dpt:Deipr_1952"/>
<dbReference type="Gene3D" id="1.10.630.10">
    <property type="entry name" value="Cytochrome P450"/>
    <property type="match status" value="1"/>
</dbReference>
<comment type="cofactor">
    <cofactor evidence="2">
        <name>heme</name>
        <dbReference type="ChEBI" id="CHEBI:30413"/>
    </cofactor>
</comment>
<proteinExistence type="inferred from homology"/>
<evidence type="ECO:0000256" key="2">
    <source>
        <dbReference type="PIRSR" id="PIRSR602401-1"/>
    </source>
</evidence>
<protein>
    <submittedName>
        <fullName evidence="3">Cytochrome P450</fullName>
    </submittedName>
</protein>
<keyword evidence="2" id="KW-0349">Heme</keyword>
<dbReference type="EMBL" id="CP002536">
    <property type="protein sequence ID" value="ADY27083.1"/>
    <property type="molecule type" value="Genomic_DNA"/>
</dbReference>
<feature type="binding site" description="axial binding residue" evidence="2">
    <location>
        <position position="388"/>
    </location>
    <ligand>
        <name>heme</name>
        <dbReference type="ChEBI" id="CHEBI:30413"/>
    </ligand>
    <ligandPart>
        <name>Fe</name>
        <dbReference type="ChEBI" id="CHEBI:18248"/>
    </ligandPart>
</feature>
<dbReference type="GO" id="GO:0016705">
    <property type="term" value="F:oxidoreductase activity, acting on paired donors, with incorporation or reduction of molecular oxygen"/>
    <property type="evidence" value="ECO:0007669"/>
    <property type="project" value="InterPro"/>
</dbReference>
<dbReference type="PANTHER" id="PTHR46696">
    <property type="entry name" value="P450, PUTATIVE (EUROFUNG)-RELATED"/>
    <property type="match status" value="1"/>
</dbReference>
<dbReference type="Proteomes" id="UP000007718">
    <property type="component" value="Chromosome"/>
</dbReference>
<dbReference type="OrthoDB" id="9764248at2"/>
<dbReference type="STRING" id="693977.Deipr_1952"/>
<sequence length="439" mass="49187">MCHSKAMTLREPPLADGFPLVGSAPALLRDTEGFLYSQYAKHGPCFRVRALNREFVVLGGPAAAEAMARNAGEFDAWTMWENVIREFGGRQVLTMLEGEAHRRYRAAARAGFAKTRVQENIPLVLSLAHEALEAVPYGRSFVVGEFAQQLVADCVGMLTLGRRPGDSLRDFITYWHTQLAVNIAGTRPTSALTRQNYLEAKARARAAAEELLALDADSLPSPYVRDLRAFMRENPDLLNEEELLFMMLLPYVAGLDTVVNVLTLSLYHAYRDPQLYARLRAEIDPLLAEGLPAGRLRELKVLHALVLEVMRYHPIANMVTRHARQEFEFQGCRIRQGEQLMMALMASQRDPALFRRPERFDVDRFLAPRNEHRQKNALNPYGAGAHTCLGAGMAETLLATLISAIVGTDGLRLFPPDYRMRPFHASQLAPDPGLRLVRL</sequence>
<dbReference type="HOGENOM" id="CLU_001570_5_1_0"/>
<keyword evidence="2" id="KW-0479">Metal-binding</keyword>
<keyword evidence="2" id="KW-0408">Iron</keyword>
<gene>
    <name evidence="3" type="ordered locus">Deipr_1952</name>
</gene>
<accession>F0RME6</accession>
<dbReference type="PANTHER" id="PTHR46696:SF1">
    <property type="entry name" value="CYTOCHROME P450 YJIB-RELATED"/>
    <property type="match status" value="1"/>
</dbReference>
<reference evidence="4" key="1">
    <citation type="submission" date="2011-02" db="EMBL/GenBank/DDBJ databases">
        <title>The complete sequence of chromosome of Deinococcus proteolyticus DSM 20540.</title>
        <authorList>
            <consortium name="US DOE Joint Genome Institute (JGI-PGF)"/>
            <person name="Lucas S."/>
            <person name="Copeland A."/>
            <person name="Lapidus A."/>
            <person name="Bruce D."/>
            <person name="Goodwin L."/>
            <person name="Pitluck S."/>
            <person name="Kyrpides N."/>
            <person name="Mavromatis K."/>
            <person name="Pagani I."/>
            <person name="Ivanova N."/>
            <person name="Ovchinnikova G."/>
            <person name="Zeytun A."/>
            <person name="Detter J.C."/>
            <person name="Han C."/>
            <person name="Land M."/>
            <person name="Hauser L."/>
            <person name="Markowitz V."/>
            <person name="Cheng J.-F."/>
            <person name="Hugenholtz P."/>
            <person name="Woyke T."/>
            <person name="Wu D."/>
            <person name="Pukall R."/>
            <person name="Steenblock K."/>
            <person name="Brambilla E."/>
            <person name="Klenk H.-P."/>
            <person name="Eisen J.A."/>
        </authorList>
    </citation>
    <scope>NUCLEOTIDE SEQUENCE [LARGE SCALE GENOMIC DNA]</scope>
    <source>
        <strain evidence="4">ATCC 35074 / DSM 20540 / JCM 6276 / NBRC 101906 / NCIMB 13154 / VKM Ac-1939 / CCM 2703 / MRP</strain>
    </source>
</reference>
<evidence type="ECO:0000313" key="3">
    <source>
        <dbReference type="EMBL" id="ADY27083.1"/>
    </source>
</evidence>
<evidence type="ECO:0000313" key="4">
    <source>
        <dbReference type="Proteomes" id="UP000007718"/>
    </source>
</evidence>
<keyword evidence="4" id="KW-1185">Reference proteome</keyword>
<dbReference type="InterPro" id="IPR002401">
    <property type="entry name" value="Cyt_P450_E_grp-I"/>
</dbReference>
<evidence type="ECO:0000256" key="1">
    <source>
        <dbReference type="ARBA" id="ARBA00010617"/>
    </source>
</evidence>
<dbReference type="InterPro" id="IPR001128">
    <property type="entry name" value="Cyt_P450"/>
</dbReference>
<dbReference type="InterPro" id="IPR036396">
    <property type="entry name" value="Cyt_P450_sf"/>
</dbReference>
<dbReference type="SUPFAM" id="SSF48264">
    <property type="entry name" value="Cytochrome P450"/>
    <property type="match status" value="1"/>
</dbReference>
<dbReference type="eggNOG" id="COG2124">
    <property type="taxonomic scope" value="Bacteria"/>
</dbReference>